<dbReference type="AlphaFoldDB" id="H0ESK6"/>
<dbReference type="InParanoid" id="H0ESK6"/>
<dbReference type="OrthoDB" id="10590513at2759"/>
<dbReference type="HOGENOM" id="CLU_2688050_0_0_1"/>
<organism evidence="2 3">
    <name type="scientific">Glarea lozoyensis (strain ATCC 74030 / MF5533)</name>
    <dbReference type="NCBI Taxonomy" id="1104152"/>
    <lineage>
        <taxon>Eukaryota</taxon>
        <taxon>Fungi</taxon>
        <taxon>Dikarya</taxon>
        <taxon>Ascomycota</taxon>
        <taxon>Pezizomycotina</taxon>
        <taxon>Leotiomycetes</taxon>
        <taxon>Helotiales</taxon>
        <taxon>Helotiaceae</taxon>
        <taxon>Glarea</taxon>
    </lineage>
</organism>
<reference evidence="2 3" key="1">
    <citation type="journal article" date="2012" name="Eukaryot. Cell">
        <title>Genome sequence of the fungus Glarea lozoyensis: the first genome sequence of a species from the Helotiaceae family.</title>
        <authorList>
            <person name="Youssar L."/>
            <person name="Gruening B.A."/>
            <person name="Erxleben A."/>
            <person name="Guenther S."/>
            <person name="Huettel W."/>
        </authorList>
    </citation>
    <scope>NUCLEOTIDE SEQUENCE [LARGE SCALE GENOMIC DNA]</scope>
    <source>
        <strain evidence="3">ATCC 74030 / MF5533</strain>
    </source>
</reference>
<feature type="coiled-coil region" evidence="1">
    <location>
        <begin position="28"/>
        <end position="74"/>
    </location>
</feature>
<accession>H0ESK6</accession>
<name>H0ESK6_GLAL7</name>
<protein>
    <submittedName>
        <fullName evidence="2">Uncharacterized protein</fullName>
    </submittedName>
</protein>
<evidence type="ECO:0000313" key="3">
    <source>
        <dbReference type="Proteomes" id="UP000005446"/>
    </source>
</evidence>
<comment type="caution">
    <text evidence="2">The sequence shown here is derived from an EMBL/GenBank/DDBJ whole genome shotgun (WGS) entry which is preliminary data.</text>
</comment>
<dbReference type="EMBL" id="AGUE01000148">
    <property type="protein sequence ID" value="EHK98493.1"/>
    <property type="molecule type" value="Genomic_DNA"/>
</dbReference>
<evidence type="ECO:0000313" key="2">
    <source>
        <dbReference type="EMBL" id="EHK98493.1"/>
    </source>
</evidence>
<proteinExistence type="predicted"/>
<gene>
    <name evidence="2" type="ORF">M7I_5699</name>
</gene>
<sequence length="74" mass="8444">MTKRSARDQPKNDISDNEVAELIAKAKARAAQEKLAEERATKIRANVEKQRVADVIAEQKQEDLERKAQEVKQE</sequence>
<keyword evidence="3" id="KW-1185">Reference proteome</keyword>
<evidence type="ECO:0000256" key="1">
    <source>
        <dbReference type="SAM" id="Coils"/>
    </source>
</evidence>
<keyword evidence="1" id="KW-0175">Coiled coil</keyword>
<dbReference type="Proteomes" id="UP000005446">
    <property type="component" value="Unassembled WGS sequence"/>
</dbReference>